<sequence>MEEFSMIGENGNYLKVKFQEVYGFPESTCHWGGYELRAAVDMKSGSFTANSTFWTSTGELYEFYKKLEACNEEVKGSADFANYEDNLKFTINYNNLGQVNITGNFNTFSDLENELTFEFNSDQSYLKKTVGELKQIAGKYGNMKGVKK</sequence>
<name>A0A3M9MT25_9BACT</name>
<comment type="caution">
    <text evidence="1">The sequence shown here is derived from an EMBL/GenBank/DDBJ whole genome shotgun (WGS) entry which is preliminary data.</text>
</comment>
<gene>
    <name evidence="1" type="ORF">EFA69_17445</name>
</gene>
<proteinExistence type="predicted"/>
<dbReference type="Proteomes" id="UP000271010">
    <property type="component" value="Unassembled WGS sequence"/>
</dbReference>
<reference evidence="1 2" key="1">
    <citation type="submission" date="2018-11" db="EMBL/GenBank/DDBJ databases">
        <title>Rufibacter latericius sp. nov., isolated from water in Baiyang Lake.</title>
        <authorList>
            <person name="Yang Y."/>
        </authorList>
    </citation>
    <scope>NUCLEOTIDE SEQUENCE [LARGE SCALE GENOMIC DNA]</scope>
    <source>
        <strain evidence="1 2">MCC P1</strain>
    </source>
</reference>
<protein>
    <submittedName>
        <fullName evidence="1">Uncharacterized protein</fullName>
    </submittedName>
</protein>
<keyword evidence="2" id="KW-1185">Reference proteome</keyword>
<evidence type="ECO:0000313" key="1">
    <source>
        <dbReference type="EMBL" id="RNI27878.1"/>
    </source>
</evidence>
<dbReference type="RefSeq" id="WP_123134343.1">
    <property type="nucleotide sequence ID" value="NZ_RJJE01000017.1"/>
</dbReference>
<dbReference type="EMBL" id="RJJE01000017">
    <property type="protein sequence ID" value="RNI27878.1"/>
    <property type="molecule type" value="Genomic_DNA"/>
</dbReference>
<dbReference type="AlphaFoldDB" id="A0A3M9MT25"/>
<dbReference type="Pfam" id="PF24716">
    <property type="entry name" value="WapI"/>
    <property type="match status" value="1"/>
</dbReference>
<accession>A0A3M9MT25</accession>
<dbReference type="OrthoDB" id="885691at2"/>
<evidence type="ECO:0000313" key="2">
    <source>
        <dbReference type="Proteomes" id="UP000271010"/>
    </source>
</evidence>
<organism evidence="1 2">
    <name type="scientific">Rufibacter immobilis</name>
    <dbReference type="NCBI Taxonomy" id="1348778"/>
    <lineage>
        <taxon>Bacteria</taxon>
        <taxon>Pseudomonadati</taxon>
        <taxon>Bacteroidota</taxon>
        <taxon>Cytophagia</taxon>
        <taxon>Cytophagales</taxon>
        <taxon>Hymenobacteraceae</taxon>
        <taxon>Rufibacter</taxon>
    </lineage>
</organism>
<dbReference type="InterPro" id="IPR056510">
    <property type="entry name" value="WapI"/>
</dbReference>